<sequence length="235" mass="26600">MTTTTHDIGISWMDCPVCAELHREVERADAEADKAWETYSSVDFQYREARDDGRVGFGTKAWTQWHDLLDQLLHAYYDAADAHRARLEAWGESIREHDEPQTTAETPERKVTISKADAADELVNVYGGHIDQWLKALRERSFAQTAEPMPRDRDAYERLWYGDVPEITLPPSFAGLDAMTLTHCARAIGFYLRVLKQYAPVSDDASHVAHRLMDAFDDAAEARETALVGGEGEEK</sequence>
<gene>
    <name evidence="1" type="ORF">BcFMB_07790</name>
</gene>
<protein>
    <submittedName>
        <fullName evidence="1">Uncharacterized protein</fullName>
    </submittedName>
</protein>
<organism evidence="1 2">
    <name type="scientific">Bifidobacterium choerinum</name>
    <dbReference type="NCBI Taxonomy" id="35760"/>
    <lineage>
        <taxon>Bacteria</taxon>
        <taxon>Bacillati</taxon>
        <taxon>Actinomycetota</taxon>
        <taxon>Actinomycetes</taxon>
        <taxon>Bifidobacteriales</taxon>
        <taxon>Bifidobacteriaceae</taxon>
        <taxon>Bifidobacterium</taxon>
    </lineage>
</organism>
<evidence type="ECO:0000313" key="1">
    <source>
        <dbReference type="EMBL" id="ATU20841.1"/>
    </source>
</evidence>
<dbReference type="AlphaFoldDB" id="A0A2D3D613"/>
<accession>A0A2D3D613</accession>
<dbReference type="KEGG" id="bcho:BcFMB_07790"/>
<proteinExistence type="predicted"/>
<dbReference type="Proteomes" id="UP000229907">
    <property type="component" value="Chromosome"/>
</dbReference>
<dbReference type="EMBL" id="CP018044">
    <property type="protein sequence ID" value="ATU20841.1"/>
    <property type="molecule type" value="Genomic_DNA"/>
</dbReference>
<dbReference type="RefSeq" id="WP_099721493.1">
    <property type="nucleotide sequence ID" value="NZ_CP018044.1"/>
</dbReference>
<evidence type="ECO:0000313" key="2">
    <source>
        <dbReference type="Proteomes" id="UP000229907"/>
    </source>
</evidence>
<reference evidence="1 2" key="1">
    <citation type="submission" date="2016-11" db="EMBL/GenBank/DDBJ databases">
        <title>complete genome sequence of Bifidobacterium choerinum strain FMB-1.</title>
        <authorList>
            <person name="Park C.-S."/>
            <person name="Jung D.-H."/>
            <person name="Choi D.-S."/>
        </authorList>
    </citation>
    <scope>NUCLEOTIDE SEQUENCE [LARGE SCALE GENOMIC DNA]</scope>
    <source>
        <strain evidence="1 2">FMB-1</strain>
    </source>
</reference>
<name>A0A2D3D613_9BIFI</name>